<sequence length="60" mass="6867">MADLKTTKKEEAEETEGEITNNKCPMPYPPCPIYLSLSRHHPKNRGVVFFGSYKSVLYGY</sequence>
<dbReference type="KEGG" id="ttq:NIES37_50500"/>
<proteinExistence type="predicted"/>
<dbReference type="Proteomes" id="UP000218785">
    <property type="component" value="Chromosome"/>
</dbReference>
<keyword evidence="3" id="KW-1185">Reference proteome</keyword>
<accession>A0A1Z4N5W4</accession>
<dbReference type="EMBL" id="AP018248">
    <property type="protein sequence ID" value="BAZ01052.1"/>
    <property type="molecule type" value="Genomic_DNA"/>
</dbReference>
<evidence type="ECO:0000256" key="1">
    <source>
        <dbReference type="SAM" id="MobiDB-lite"/>
    </source>
</evidence>
<organism evidence="2 3">
    <name type="scientific">Tolypothrix tenuis PCC 7101</name>
    <dbReference type="NCBI Taxonomy" id="231146"/>
    <lineage>
        <taxon>Bacteria</taxon>
        <taxon>Bacillati</taxon>
        <taxon>Cyanobacteriota</taxon>
        <taxon>Cyanophyceae</taxon>
        <taxon>Nostocales</taxon>
        <taxon>Tolypothrichaceae</taxon>
        <taxon>Tolypothrix</taxon>
    </lineage>
</organism>
<name>A0A1Z4N5W4_9CYAN</name>
<feature type="region of interest" description="Disordered" evidence="1">
    <location>
        <begin position="1"/>
        <end position="23"/>
    </location>
</feature>
<protein>
    <submittedName>
        <fullName evidence="2">Uncharacterized protein</fullName>
    </submittedName>
</protein>
<gene>
    <name evidence="2" type="ORF">NIES37_50500</name>
</gene>
<reference evidence="2 3" key="1">
    <citation type="submission" date="2017-06" db="EMBL/GenBank/DDBJ databases">
        <title>Genome sequencing of cyanobaciteial culture collection at National Institute for Environmental Studies (NIES).</title>
        <authorList>
            <person name="Hirose Y."/>
            <person name="Shimura Y."/>
            <person name="Fujisawa T."/>
            <person name="Nakamura Y."/>
            <person name="Kawachi M."/>
        </authorList>
    </citation>
    <scope>NUCLEOTIDE SEQUENCE [LARGE SCALE GENOMIC DNA]</scope>
    <source>
        <strain evidence="2 3">NIES-37</strain>
    </source>
</reference>
<feature type="compositionally biased region" description="Basic and acidic residues" evidence="1">
    <location>
        <begin position="1"/>
        <end position="11"/>
    </location>
</feature>
<evidence type="ECO:0000313" key="3">
    <source>
        <dbReference type="Proteomes" id="UP000218785"/>
    </source>
</evidence>
<dbReference type="AlphaFoldDB" id="A0A1Z4N5W4"/>
<evidence type="ECO:0000313" key="2">
    <source>
        <dbReference type="EMBL" id="BAZ01052.1"/>
    </source>
</evidence>